<dbReference type="Proteomes" id="UP001150062">
    <property type="component" value="Unassembled WGS sequence"/>
</dbReference>
<feature type="compositionally biased region" description="Low complexity" evidence="6">
    <location>
        <begin position="127"/>
        <end position="140"/>
    </location>
</feature>
<feature type="region of interest" description="Disordered" evidence="6">
    <location>
        <begin position="860"/>
        <end position="881"/>
    </location>
</feature>
<feature type="region of interest" description="Disordered" evidence="6">
    <location>
        <begin position="127"/>
        <end position="282"/>
    </location>
</feature>
<dbReference type="EC" id="2.3.2.27" evidence="2"/>
<feature type="compositionally biased region" description="Low complexity" evidence="6">
    <location>
        <begin position="333"/>
        <end position="344"/>
    </location>
</feature>
<feature type="compositionally biased region" description="Low complexity" evidence="6">
    <location>
        <begin position="969"/>
        <end position="1002"/>
    </location>
</feature>
<feature type="compositionally biased region" description="Polar residues" evidence="6">
    <location>
        <begin position="561"/>
        <end position="573"/>
    </location>
</feature>
<dbReference type="InterPro" id="IPR003613">
    <property type="entry name" value="Ubox_domain"/>
</dbReference>
<evidence type="ECO:0000256" key="2">
    <source>
        <dbReference type="ARBA" id="ARBA00012483"/>
    </source>
</evidence>
<feature type="compositionally biased region" description="Low complexity" evidence="6">
    <location>
        <begin position="524"/>
        <end position="560"/>
    </location>
</feature>
<accession>A0ABQ8Y715</accession>
<organism evidence="8 9">
    <name type="scientific">Anaeramoeba flamelloides</name>
    <dbReference type="NCBI Taxonomy" id="1746091"/>
    <lineage>
        <taxon>Eukaryota</taxon>
        <taxon>Metamonada</taxon>
        <taxon>Anaeramoebidae</taxon>
        <taxon>Anaeramoeba</taxon>
    </lineage>
</organism>
<name>A0ABQ8Y715_9EUKA</name>
<dbReference type="Gene3D" id="3.30.40.10">
    <property type="entry name" value="Zinc/RING finger domain, C3HC4 (zinc finger)"/>
    <property type="match status" value="1"/>
</dbReference>
<feature type="compositionally biased region" description="Basic and acidic residues" evidence="6">
    <location>
        <begin position="1004"/>
        <end position="1015"/>
    </location>
</feature>
<dbReference type="PANTHER" id="PTHR46803">
    <property type="entry name" value="E3 UBIQUITIN-PROTEIN LIGASE CHIP"/>
    <property type="match status" value="1"/>
</dbReference>
<evidence type="ECO:0000256" key="6">
    <source>
        <dbReference type="SAM" id="MobiDB-lite"/>
    </source>
</evidence>
<dbReference type="PANTHER" id="PTHR46803:SF2">
    <property type="entry name" value="E3 UBIQUITIN-PROTEIN LIGASE CHIP"/>
    <property type="match status" value="1"/>
</dbReference>
<feature type="compositionally biased region" description="Polar residues" evidence="6">
    <location>
        <begin position="691"/>
        <end position="717"/>
    </location>
</feature>
<evidence type="ECO:0000259" key="7">
    <source>
        <dbReference type="PROSITE" id="PS51698"/>
    </source>
</evidence>
<feature type="compositionally biased region" description="Polar residues" evidence="6">
    <location>
        <begin position="624"/>
        <end position="644"/>
    </location>
</feature>
<feature type="compositionally biased region" description="Polar residues" evidence="6">
    <location>
        <begin position="270"/>
        <end position="282"/>
    </location>
</feature>
<feature type="compositionally biased region" description="Polar residues" evidence="6">
    <location>
        <begin position="236"/>
        <end position="249"/>
    </location>
</feature>
<keyword evidence="5" id="KW-0833">Ubl conjugation pathway</keyword>
<gene>
    <name evidence="8" type="ORF">M0813_24068</name>
</gene>
<evidence type="ECO:0000256" key="4">
    <source>
        <dbReference type="ARBA" id="ARBA00022737"/>
    </source>
</evidence>
<proteinExistence type="predicted"/>
<evidence type="ECO:0000256" key="3">
    <source>
        <dbReference type="ARBA" id="ARBA00022679"/>
    </source>
</evidence>
<feature type="region of interest" description="Disordered" evidence="6">
    <location>
        <begin position="586"/>
        <end position="644"/>
    </location>
</feature>
<feature type="region of interest" description="Disordered" evidence="6">
    <location>
        <begin position="1099"/>
        <end position="1119"/>
    </location>
</feature>
<sequence>MTQPFKIYAIVGYYKLVIPVLSPEKMTISDLMKEIQVRNIFDSTKIEALLMMNHALLYKGDLIRSVLKREETIRAITKESLEEQIKQTKANTIFFSQKGKSTQAKRTSIQDKNTILKKPLQPKLIGSVSNSFSESSSDFSLKIDSRSDSEFEKDQRNFKDRNQDQLKKNDPKQQTVSSFVKVDQNFAEKESAEITTQIENENETRNGKTKSPLVFRKKNQNQLLRQNQNQNKMDSNKPNQSNNNITKSNAPLFFRKNEPNPNENQTQNKIANNSKQTSSNVTKTNSPLIFKQKEPNSTQSQNQNQNKIDNNPQQSNSNVTISKSPLIFRKKQPNQNPNQIQSQNKLGDNKPKQSNDNVTISNSPLIFRKKQPEQNQNPYQNQNKIDNNTKQSNNNITKSKSPLIFRKNQNQNHNHNQIKTGNTGAFGVNKSSVLNFQEKKSQELVHNNEKQFKEENLRKTEDNNNRKSLSPLIFRKNNPNPNQNQTQNKIANNSKQDSNNIKKTNSPLIFRKNEPNQNLYQSQNKIDNNPQQSNNNIKKSNSPLIFRKNNPNPNQNQTQNKIANNSKQGSNNITKTNSMLIFKQNKPQPNLSQNQNKIDNNPQQSSNNITKTNSPLIFRKNEPKPSQNQNKIDNNPNENGNTYSPLIFQKKEPILNQNQNKMGSNPKQTSNNITKTNSPLIFLKNEPKPITYTSQNQNKIDNNPKQGSNNTTKSNSPLIFRKNEPNPYSNQNKMVNIDDKNGKTNSPLIFKKNEPKPITFTSQTQNKIESNSKQSLNNITKTNSPLIFKKSQNQNEIDSNPKQSNNNVTKTNSPLIFRKNDPKPNQGLYNSDIPQQKLKNNHITQNSAKPFIIQNFSQQPIKRDSSNSKISNSQSEKNTNLTIQPKQQYILSFKQENNINNNNTLANTGDIHQNNNNNNGINKLFFDLNRAKLKLQSNNSKENNQKIETGQLNNILEKDVNGNFYPQKNNNNSQFDNYNNNNNNNNYNNNNNNNYNYNNNNNIQEKDGKNEDEKGNNTGQIEPPEIYFCPITHELLRDPVTTKHGHTFERVAITEHINRGGNCPFTRKPLKIEELAPNYLVKQMIEKWVEEHPDYLVSESESDYSSDEITNGNSNKKELDEIENQNQLRNGRFMTGPLDQNYPDKLTKEGINQQKNINTNNSNNHNESQNRKKFLVYLVTNKNKKIKPQFRYLILENNCLSFKNYSNENITLQVREITINKKRKLKINLKVSNKEQYLFKFDIKDQYNDFLENIDILKKQKHEENKQLHGFLLKNSGEIITTVLIKLERNKLTIDPKNFENLITQLDSIIISRYLEYSSMVDIHLVDFNQSFRIAFVTLEEAKAFRNHYNKSNNILDPYTMGKFNVKNIPGRENQIIKQNGKIVIINNDVNNNDNNNNNNNNIKIKFGGGKCSLTFKNKQKITFDSAQVNNYLSRNDSCLSELRINENKFLIKFQNEKERSDFSTSLKSQHFIQNIIKKNQISFPLQIINDGGQNPTKAKMMIKKNKIMLLTETDESFVYFFDDIVIQISPENLLLVTILLPKKWKILKFLTPWPQVSLFLLNNVSFCHSIVYNNFLVQVKKSFLWRVKQNENIFLILEKSKLLFNLFERKKALLKEILINEISQCSIHTEKLNIVNVKLNNKKEVQIYFSSKNSSQIFLQKVMKYKK</sequence>
<evidence type="ECO:0000256" key="5">
    <source>
        <dbReference type="ARBA" id="ARBA00022786"/>
    </source>
</evidence>
<feature type="domain" description="U-box" evidence="7">
    <location>
        <begin position="1022"/>
        <end position="1095"/>
    </location>
</feature>
<keyword evidence="4" id="KW-0677">Repeat</keyword>
<feature type="region of interest" description="Disordered" evidence="6">
    <location>
        <begin position="294"/>
        <end position="397"/>
    </location>
</feature>
<feature type="compositionally biased region" description="Low complexity" evidence="6">
    <location>
        <begin position="259"/>
        <end position="269"/>
    </location>
</feature>
<feature type="compositionally biased region" description="Polar residues" evidence="6">
    <location>
        <begin position="586"/>
        <end position="615"/>
    </location>
</feature>
<feature type="region of interest" description="Disordered" evidence="6">
    <location>
        <begin position="961"/>
        <end position="1024"/>
    </location>
</feature>
<feature type="compositionally biased region" description="Low complexity" evidence="6">
    <location>
        <begin position="373"/>
        <end position="383"/>
    </location>
</feature>
<feature type="compositionally biased region" description="Low complexity" evidence="6">
    <location>
        <begin position="867"/>
        <end position="878"/>
    </location>
</feature>
<feature type="compositionally biased region" description="Polar residues" evidence="6">
    <location>
        <begin position="759"/>
        <end position="814"/>
    </location>
</feature>
<reference evidence="8" key="1">
    <citation type="submission" date="2022-08" db="EMBL/GenBank/DDBJ databases">
        <title>Novel sulfate-reducing endosymbionts in the free-living metamonad Anaeramoeba.</title>
        <authorList>
            <person name="Jerlstrom-Hultqvist J."/>
            <person name="Cepicka I."/>
            <person name="Gallot-Lavallee L."/>
            <person name="Salas-Leiva D."/>
            <person name="Curtis B.A."/>
            <person name="Zahonova K."/>
            <person name="Pipaliya S."/>
            <person name="Dacks J."/>
            <person name="Roger A.J."/>
        </authorList>
    </citation>
    <scope>NUCLEOTIDE SEQUENCE</scope>
    <source>
        <strain evidence="8">Schooner1</strain>
    </source>
</reference>
<evidence type="ECO:0000313" key="8">
    <source>
        <dbReference type="EMBL" id="KAJ6240541.1"/>
    </source>
</evidence>
<feature type="region of interest" description="Disordered" evidence="6">
    <location>
        <begin position="691"/>
        <end position="833"/>
    </location>
</feature>
<feature type="compositionally biased region" description="Basic and acidic residues" evidence="6">
    <location>
        <begin position="141"/>
        <end position="171"/>
    </location>
</feature>
<feature type="region of interest" description="Disordered" evidence="6">
    <location>
        <begin position="441"/>
        <end position="573"/>
    </location>
</feature>
<feature type="compositionally biased region" description="Basic and acidic residues" evidence="6">
    <location>
        <begin position="441"/>
        <end position="465"/>
    </location>
</feature>
<feature type="compositionally biased region" description="Low complexity" evidence="6">
    <location>
        <begin position="477"/>
        <end position="488"/>
    </location>
</feature>
<comment type="caution">
    <text evidence="8">The sequence shown here is derived from an EMBL/GenBank/DDBJ whole genome shotgun (WGS) entry which is preliminary data.</text>
</comment>
<dbReference type="SMART" id="SM00504">
    <property type="entry name" value="Ubox"/>
    <property type="match status" value="1"/>
</dbReference>
<comment type="catalytic activity">
    <reaction evidence="1">
        <text>S-ubiquitinyl-[E2 ubiquitin-conjugating enzyme]-L-cysteine + [acceptor protein]-L-lysine = [E2 ubiquitin-conjugating enzyme]-L-cysteine + N(6)-ubiquitinyl-[acceptor protein]-L-lysine.</text>
        <dbReference type="EC" id="2.3.2.27"/>
    </reaction>
</comment>
<dbReference type="SUPFAM" id="SSF57850">
    <property type="entry name" value="RING/U-box"/>
    <property type="match status" value="1"/>
</dbReference>
<dbReference type="InterPro" id="IPR013083">
    <property type="entry name" value="Znf_RING/FYVE/PHD"/>
</dbReference>
<evidence type="ECO:0000313" key="9">
    <source>
        <dbReference type="Proteomes" id="UP001150062"/>
    </source>
</evidence>
<dbReference type="EMBL" id="JAOAOG010000204">
    <property type="protein sequence ID" value="KAJ6240541.1"/>
    <property type="molecule type" value="Genomic_DNA"/>
</dbReference>
<keyword evidence="3" id="KW-0808">Transferase</keyword>
<keyword evidence="9" id="KW-1185">Reference proteome</keyword>
<evidence type="ECO:0000256" key="1">
    <source>
        <dbReference type="ARBA" id="ARBA00000900"/>
    </source>
</evidence>
<feature type="compositionally biased region" description="Polar residues" evidence="6">
    <location>
        <begin position="384"/>
        <end position="397"/>
    </location>
</feature>
<feature type="compositionally biased region" description="Polar residues" evidence="6">
    <location>
        <begin position="489"/>
        <end position="507"/>
    </location>
</feature>
<feature type="compositionally biased region" description="Polar residues" evidence="6">
    <location>
        <begin position="354"/>
        <end position="364"/>
    </location>
</feature>
<protein>
    <recommendedName>
        <fullName evidence="2">RING-type E3 ubiquitin transferase</fullName>
        <ecNumber evidence="2">2.3.2.27</ecNumber>
    </recommendedName>
</protein>
<dbReference type="PROSITE" id="PS51698">
    <property type="entry name" value="U_BOX"/>
    <property type="match status" value="1"/>
</dbReference>
<feature type="compositionally biased region" description="Polar residues" evidence="6">
    <location>
        <begin position="307"/>
        <end position="323"/>
    </location>
</feature>
<feature type="compositionally biased region" description="Low complexity" evidence="6">
    <location>
        <begin position="220"/>
        <end position="232"/>
    </location>
</feature>
<dbReference type="Pfam" id="PF04564">
    <property type="entry name" value="U-box"/>
    <property type="match status" value="1"/>
</dbReference>
<feature type="compositionally biased region" description="Low complexity" evidence="6">
    <location>
        <begin position="296"/>
        <end position="306"/>
    </location>
</feature>